<sequence length="220" mass="24578">MLISTNPANVTLPTNFTLHALSKQDIWHPPEVPKGEEYNSPTYYVQYGPMQKFKSARVSICDMVGKMQYDQAGLIFLVNSQGLKDEKYESWFKTGVEIADKNSTAKVMAAATPPGGFSDWGLFPLPSLNTGCIDIEVQREEGGPGVFIYLHDGETKSLTRLVTWAFQKKFDKMLGVGAFVSRHNWAPGDAPFTGEPNYARFEGLMIDWSDWNGATSHYHV</sequence>
<dbReference type="OrthoDB" id="42525at2759"/>
<dbReference type="Proteomes" id="UP000059188">
    <property type="component" value="Unassembled WGS sequence"/>
</dbReference>
<dbReference type="STRING" id="1108050.A0A0B7F9K9"/>
<proteinExistence type="predicted"/>
<dbReference type="PANTHER" id="PTHR35332">
    <property type="entry name" value="REGULATION OF ENOLASE PROTEIN 1"/>
    <property type="match status" value="1"/>
</dbReference>
<evidence type="ECO:0000313" key="1">
    <source>
        <dbReference type="EMBL" id="CEL52927.1"/>
    </source>
</evidence>
<dbReference type="Pfam" id="PF07081">
    <property type="entry name" value="DUF1349"/>
    <property type="match status" value="1"/>
</dbReference>
<evidence type="ECO:0000313" key="2">
    <source>
        <dbReference type="Proteomes" id="UP000059188"/>
    </source>
</evidence>
<name>A0A0B7F9K9_THACB</name>
<dbReference type="EMBL" id="LN679110">
    <property type="protein sequence ID" value="CEL52927.1"/>
    <property type="molecule type" value="Genomic_DNA"/>
</dbReference>
<organism evidence="1 2">
    <name type="scientific">Thanatephorus cucumeris (strain AG1-IB / isolate 7/3/14)</name>
    <name type="common">Lettuce bottom rot fungus</name>
    <name type="synonym">Rhizoctonia solani</name>
    <dbReference type="NCBI Taxonomy" id="1108050"/>
    <lineage>
        <taxon>Eukaryota</taxon>
        <taxon>Fungi</taxon>
        <taxon>Dikarya</taxon>
        <taxon>Basidiomycota</taxon>
        <taxon>Agaricomycotina</taxon>
        <taxon>Agaricomycetes</taxon>
        <taxon>Cantharellales</taxon>
        <taxon>Ceratobasidiaceae</taxon>
        <taxon>Rhizoctonia</taxon>
        <taxon>Rhizoctonia solani AG-1</taxon>
    </lineage>
</organism>
<gene>
    <name evidence="1" type="ORF">RSOLAG1IB_05995</name>
</gene>
<reference evidence="1 2" key="1">
    <citation type="submission" date="2014-11" db="EMBL/GenBank/DDBJ databases">
        <authorList>
            <person name="Wibberg Daniel"/>
        </authorList>
    </citation>
    <scope>NUCLEOTIDE SEQUENCE [LARGE SCALE GENOMIC DNA]</scope>
    <source>
        <strain evidence="1">Rhizoctonia solani AG1-IB 7/3/14</strain>
    </source>
</reference>
<accession>A0A0B7F9K9</accession>
<dbReference type="AlphaFoldDB" id="A0A0B7F9K9"/>
<dbReference type="PANTHER" id="PTHR35332:SF2">
    <property type="entry name" value="REGULATION OF ENOLASE PROTEIN 1"/>
    <property type="match status" value="1"/>
</dbReference>
<dbReference type="Gene3D" id="2.60.120.200">
    <property type="match status" value="1"/>
</dbReference>
<protein>
    <submittedName>
        <fullName evidence="1">Uncharacterized protein</fullName>
    </submittedName>
</protein>
<dbReference type="InterPro" id="IPR009784">
    <property type="entry name" value="DUF1349"/>
</dbReference>
<keyword evidence="2" id="KW-1185">Reference proteome</keyword>